<sequence length="93" mass="10982">MALKMGQEVCNHWHFTRGPILAFKQDTRSTHWGYSFSYRRISSYFMMAFAPPKNTNGPKMQTKMSTWTPLNHQLLNDWAFEERRALLGKWVAV</sequence>
<protein>
    <submittedName>
        <fullName evidence="1">Uncharacterized protein</fullName>
    </submittedName>
</protein>
<organism evidence="1">
    <name type="scientific">Ovis aries</name>
    <name type="common">Sheep</name>
    <dbReference type="NCBI Taxonomy" id="9940"/>
    <lineage>
        <taxon>Eukaryota</taxon>
        <taxon>Metazoa</taxon>
        <taxon>Chordata</taxon>
        <taxon>Craniata</taxon>
        <taxon>Vertebrata</taxon>
        <taxon>Euteleostomi</taxon>
        <taxon>Mammalia</taxon>
        <taxon>Eutheria</taxon>
        <taxon>Laurasiatheria</taxon>
        <taxon>Artiodactyla</taxon>
        <taxon>Ruminantia</taxon>
        <taxon>Pecora</taxon>
        <taxon>Bovidae</taxon>
        <taxon>Caprinae</taxon>
        <taxon>Ovis</taxon>
    </lineage>
</organism>
<reference evidence="1" key="2">
    <citation type="submission" date="2025-08" db="UniProtKB">
        <authorList>
            <consortium name="Ensembl"/>
        </authorList>
    </citation>
    <scope>IDENTIFICATION</scope>
</reference>
<reference evidence="1" key="1">
    <citation type="submission" date="2020-11" db="EMBL/GenBank/DDBJ databases">
        <authorList>
            <person name="Davenport K.M."/>
            <person name="Bickhart D.M."/>
            <person name="Smith T.P.L."/>
            <person name="Murdoch B.M."/>
            <person name="Rosen B.D."/>
        </authorList>
    </citation>
    <scope>NUCLEOTIDE SEQUENCE [LARGE SCALE GENOMIC DNA]</scope>
    <source>
        <strain evidence="1">OAR_USU_Benz2616</strain>
    </source>
</reference>
<dbReference type="Ensembl" id="ENSOART00020046899.1">
    <property type="protein sequence ID" value="ENSOARP00020052539.1"/>
    <property type="gene ID" value="ENSOARG00020034731.1"/>
</dbReference>
<reference evidence="1" key="3">
    <citation type="submission" date="2025-09" db="UniProtKB">
        <authorList>
            <consortium name="Ensembl"/>
        </authorList>
    </citation>
    <scope>IDENTIFICATION</scope>
</reference>
<proteinExistence type="predicted"/>
<evidence type="ECO:0000313" key="1">
    <source>
        <dbReference type="Ensembl" id="ENSOARP00020052539.1"/>
    </source>
</evidence>
<name>A0AC11E0N1_SHEEP</name>
<accession>A0AC11E0N1</accession>